<feature type="region of interest" description="Disordered" evidence="1">
    <location>
        <begin position="1"/>
        <end position="50"/>
    </location>
</feature>
<organism evidence="2 3">
    <name type="scientific">Paragonimus westermani</name>
    <dbReference type="NCBI Taxonomy" id="34504"/>
    <lineage>
        <taxon>Eukaryota</taxon>
        <taxon>Metazoa</taxon>
        <taxon>Spiralia</taxon>
        <taxon>Lophotrochozoa</taxon>
        <taxon>Platyhelminthes</taxon>
        <taxon>Trematoda</taxon>
        <taxon>Digenea</taxon>
        <taxon>Plagiorchiida</taxon>
        <taxon>Troglotremata</taxon>
        <taxon>Troglotrematidae</taxon>
        <taxon>Paragonimus</taxon>
    </lineage>
</organism>
<feature type="region of interest" description="Disordered" evidence="1">
    <location>
        <begin position="215"/>
        <end position="277"/>
    </location>
</feature>
<feature type="compositionally biased region" description="Polar residues" evidence="1">
    <location>
        <begin position="1"/>
        <end position="12"/>
    </location>
</feature>
<comment type="caution">
    <text evidence="2">The sequence shown here is derived from an EMBL/GenBank/DDBJ whole genome shotgun (WGS) entry which is preliminary data.</text>
</comment>
<evidence type="ECO:0000313" key="3">
    <source>
        <dbReference type="Proteomes" id="UP000699462"/>
    </source>
</evidence>
<feature type="compositionally biased region" description="Basic residues" evidence="1">
    <location>
        <begin position="34"/>
        <end position="44"/>
    </location>
</feature>
<dbReference type="EMBL" id="JTDF01002866">
    <property type="protein sequence ID" value="KAF8568352.1"/>
    <property type="molecule type" value="Genomic_DNA"/>
</dbReference>
<accession>A0A8T0DM74</accession>
<feature type="compositionally biased region" description="Polar residues" evidence="1">
    <location>
        <begin position="21"/>
        <end position="30"/>
    </location>
</feature>
<proteinExistence type="predicted"/>
<evidence type="ECO:0000256" key="1">
    <source>
        <dbReference type="SAM" id="MobiDB-lite"/>
    </source>
</evidence>
<feature type="compositionally biased region" description="Low complexity" evidence="1">
    <location>
        <begin position="224"/>
        <end position="241"/>
    </location>
</feature>
<reference evidence="2 3" key="1">
    <citation type="submission" date="2019-07" db="EMBL/GenBank/DDBJ databases">
        <title>Annotation for the trematode Paragonimus westermani.</title>
        <authorList>
            <person name="Choi Y.-J."/>
        </authorList>
    </citation>
    <scope>NUCLEOTIDE SEQUENCE [LARGE SCALE GENOMIC DNA]</scope>
    <source>
        <strain evidence="2">180907_Pwestermani</strain>
    </source>
</reference>
<protein>
    <submittedName>
        <fullName evidence="2">Uncharacterized protein</fullName>
    </submittedName>
</protein>
<evidence type="ECO:0000313" key="2">
    <source>
        <dbReference type="EMBL" id="KAF8568352.1"/>
    </source>
</evidence>
<name>A0A8T0DM74_9TREM</name>
<gene>
    <name evidence="2" type="ORF">P879_03540</name>
</gene>
<dbReference type="Proteomes" id="UP000699462">
    <property type="component" value="Unassembled WGS sequence"/>
</dbReference>
<sequence>MLEQFESSSDSSLIDKCDSRPPNNSVSQIDKQTKGRKRRRTKKSAFHESVTVSPEDSFAKTMPNKPRVQYSRVLFDENGNLLSAISMCPNLKDTSNRKSKKRAGCFDMKHLSIVADSGHEAYGFVPDISSASSEEQIILPHCPEVLVQHVKDHNLEVNVYKFPHDYASVVKYWYFNLDQLNRLEQSISQQTMACLDDYVPTDAIDSNQCNVDQFCLSSPPPEHSPSGPMTPASNSNSAAASPKMNSPLGAEIGNDSAEQIPKESSTPVPDPKGDPDD</sequence>
<dbReference type="OrthoDB" id="6273177at2759"/>
<dbReference type="AlphaFoldDB" id="A0A8T0DM74"/>
<keyword evidence="3" id="KW-1185">Reference proteome</keyword>